<keyword evidence="12" id="KW-1185">Reference proteome</keyword>
<dbReference type="GO" id="GO:0002949">
    <property type="term" value="P:tRNA threonylcarbamoyladenosine modification"/>
    <property type="evidence" value="ECO:0007669"/>
    <property type="project" value="UniProtKB-UniRule"/>
</dbReference>
<evidence type="ECO:0000256" key="1">
    <source>
        <dbReference type="ARBA" id="ARBA00004496"/>
    </source>
</evidence>
<dbReference type="InterPro" id="IPR017945">
    <property type="entry name" value="DHBP_synth_RibB-like_a/b_dom"/>
</dbReference>
<keyword evidence="6 9" id="KW-0547">Nucleotide-binding</keyword>
<evidence type="ECO:0000256" key="8">
    <source>
        <dbReference type="ARBA" id="ARBA00048366"/>
    </source>
</evidence>
<evidence type="ECO:0000313" key="12">
    <source>
        <dbReference type="Proteomes" id="UP000092695"/>
    </source>
</evidence>
<dbReference type="EMBL" id="CP016268">
    <property type="protein sequence ID" value="ANO49889.1"/>
    <property type="molecule type" value="Genomic_DNA"/>
</dbReference>
<gene>
    <name evidence="9" type="primary">tsaC</name>
    <name evidence="11" type="ORF">BA177_00460</name>
</gene>
<evidence type="ECO:0000256" key="7">
    <source>
        <dbReference type="ARBA" id="ARBA00022840"/>
    </source>
</evidence>
<name>A0A193LBW4_9GAMM</name>
<evidence type="ECO:0000256" key="3">
    <source>
        <dbReference type="ARBA" id="ARBA00022679"/>
    </source>
</evidence>
<feature type="domain" description="YrdC-like" evidence="10">
    <location>
        <begin position="1"/>
        <end position="183"/>
    </location>
</feature>
<evidence type="ECO:0000256" key="9">
    <source>
        <dbReference type="HAMAP-Rule" id="MF_01852"/>
    </source>
</evidence>
<dbReference type="PANTHER" id="PTHR17490:SF18">
    <property type="entry name" value="THREONYLCARBAMOYL-AMP SYNTHASE"/>
    <property type="match status" value="1"/>
</dbReference>
<dbReference type="Gene3D" id="3.90.870.10">
    <property type="entry name" value="DHBP synthase"/>
    <property type="match status" value="1"/>
</dbReference>
<evidence type="ECO:0000256" key="4">
    <source>
        <dbReference type="ARBA" id="ARBA00022694"/>
    </source>
</evidence>
<dbReference type="GO" id="GO:0006450">
    <property type="term" value="P:regulation of translational fidelity"/>
    <property type="evidence" value="ECO:0007669"/>
    <property type="project" value="TreeGrafter"/>
</dbReference>
<dbReference type="KEGG" id="woc:BA177_00460"/>
<dbReference type="GO" id="GO:0061710">
    <property type="term" value="F:L-threonylcarbamoyladenylate synthase"/>
    <property type="evidence" value="ECO:0007669"/>
    <property type="project" value="UniProtKB-EC"/>
</dbReference>
<comment type="catalytic activity">
    <reaction evidence="8 9">
        <text>L-threonine + hydrogencarbonate + ATP = L-threonylcarbamoyladenylate + diphosphate + H2O</text>
        <dbReference type="Rhea" id="RHEA:36407"/>
        <dbReference type="ChEBI" id="CHEBI:15377"/>
        <dbReference type="ChEBI" id="CHEBI:17544"/>
        <dbReference type="ChEBI" id="CHEBI:30616"/>
        <dbReference type="ChEBI" id="CHEBI:33019"/>
        <dbReference type="ChEBI" id="CHEBI:57926"/>
        <dbReference type="ChEBI" id="CHEBI:73682"/>
        <dbReference type="EC" id="2.7.7.87"/>
    </reaction>
</comment>
<sequence>MMPLRWAGRLVRAGGVVAYPTEGVFGIGCRPDDAAAVMRILEIKQRDPLQGLLLIGASLEQFDGWIDLPANAPDLRCSAERPVTWVVPATDAVPVWIKGRHESVAIRITAHPVAAALCQIVGMPIVSTSANISGRPPARTSYILHKQFGPLVDAIVPGRCGPAIGSSEIRDLCSGRIVRAATQ</sequence>
<keyword evidence="7 9" id="KW-0067">ATP-binding</keyword>
<dbReference type="GO" id="GO:0005524">
    <property type="term" value="F:ATP binding"/>
    <property type="evidence" value="ECO:0007669"/>
    <property type="project" value="UniProtKB-UniRule"/>
</dbReference>
<comment type="subcellular location">
    <subcellularLocation>
        <location evidence="1 9">Cytoplasm</location>
    </subcellularLocation>
</comment>
<comment type="similarity">
    <text evidence="9">Belongs to the SUA5 family. TsaC subfamily.</text>
</comment>
<dbReference type="Proteomes" id="UP000092695">
    <property type="component" value="Chromosome"/>
</dbReference>
<protein>
    <recommendedName>
        <fullName evidence="9">Threonylcarbamoyl-AMP synthase</fullName>
        <shortName evidence="9">TC-AMP synthase</shortName>
        <ecNumber evidence="9">2.7.7.87</ecNumber>
    </recommendedName>
    <alternativeName>
        <fullName evidence="9">L-threonylcarbamoyladenylate synthase</fullName>
    </alternativeName>
    <alternativeName>
        <fullName evidence="9">t(6)A37 threonylcarbamoyladenosine biosynthesis protein TsaC</fullName>
    </alternativeName>
    <alternativeName>
        <fullName evidence="9">tRNA threonylcarbamoyladenosine biosynthesis protein TsaC</fullName>
    </alternativeName>
</protein>
<keyword evidence="3 9" id="KW-0808">Transferase</keyword>
<dbReference type="GO" id="GO:0005737">
    <property type="term" value="C:cytoplasm"/>
    <property type="evidence" value="ECO:0007669"/>
    <property type="project" value="UniProtKB-SubCell"/>
</dbReference>
<keyword evidence="2 9" id="KW-0963">Cytoplasm</keyword>
<organism evidence="11 12">
    <name type="scientific">Woeseia oceani</name>
    <dbReference type="NCBI Taxonomy" id="1548547"/>
    <lineage>
        <taxon>Bacteria</taxon>
        <taxon>Pseudomonadati</taxon>
        <taxon>Pseudomonadota</taxon>
        <taxon>Gammaproteobacteria</taxon>
        <taxon>Woeseiales</taxon>
        <taxon>Woeseiaceae</taxon>
        <taxon>Woeseia</taxon>
    </lineage>
</organism>
<dbReference type="PANTHER" id="PTHR17490">
    <property type="entry name" value="SUA5"/>
    <property type="match status" value="1"/>
</dbReference>
<dbReference type="STRING" id="1548547.BA177_00460"/>
<dbReference type="InterPro" id="IPR023535">
    <property type="entry name" value="TC-AMP_synthase"/>
</dbReference>
<evidence type="ECO:0000256" key="2">
    <source>
        <dbReference type="ARBA" id="ARBA00022490"/>
    </source>
</evidence>
<dbReference type="InterPro" id="IPR050156">
    <property type="entry name" value="TC-AMP_synthase_SUA5"/>
</dbReference>
<dbReference type="Pfam" id="PF01300">
    <property type="entry name" value="Sua5_yciO_yrdC"/>
    <property type="match status" value="1"/>
</dbReference>
<dbReference type="RefSeq" id="WP_068611745.1">
    <property type="nucleotide sequence ID" value="NZ_CP016268.1"/>
</dbReference>
<dbReference type="SUPFAM" id="SSF55821">
    <property type="entry name" value="YrdC/RibB"/>
    <property type="match status" value="1"/>
</dbReference>
<dbReference type="HAMAP" id="MF_01852">
    <property type="entry name" value="TsaC"/>
    <property type="match status" value="1"/>
</dbReference>
<evidence type="ECO:0000256" key="5">
    <source>
        <dbReference type="ARBA" id="ARBA00022695"/>
    </source>
</evidence>
<accession>A0A193LBW4</accession>
<dbReference type="EC" id="2.7.7.87" evidence="9"/>
<dbReference type="InterPro" id="IPR006070">
    <property type="entry name" value="Sua5-like_dom"/>
</dbReference>
<reference evidence="11 12" key="1">
    <citation type="submission" date="2016-06" db="EMBL/GenBank/DDBJ databases">
        <title>Complete genome sequence of a deep-branching marine Gamma Proteobacterium Woeseia oceani type strain XK5.</title>
        <authorList>
            <person name="Mu D."/>
            <person name="Du Z."/>
        </authorList>
    </citation>
    <scope>NUCLEOTIDE SEQUENCE [LARGE SCALE GENOMIC DNA]</scope>
    <source>
        <strain evidence="11 12">XK5</strain>
    </source>
</reference>
<evidence type="ECO:0000313" key="11">
    <source>
        <dbReference type="EMBL" id="ANO49889.1"/>
    </source>
</evidence>
<comment type="function">
    <text evidence="9">Required for the formation of a threonylcarbamoyl group on adenosine at position 37 (t(6)A37) in tRNAs that read codons beginning with adenine. Catalyzes the conversion of L-threonine, HCO(3)(-)/CO(2) and ATP to give threonylcarbamoyl-AMP (TC-AMP) as the acyladenylate intermediate, with the release of diphosphate.</text>
</comment>
<keyword evidence="4 9" id="KW-0819">tRNA processing</keyword>
<dbReference type="PROSITE" id="PS51163">
    <property type="entry name" value="YRDC"/>
    <property type="match status" value="1"/>
</dbReference>
<keyword evidence="5 9" id="KW-0548">Nucleotidyltransferase</keyword>
<dbReference type="GO" id="GO:0000049">
    <property type="term" value="F:tRNA binding"/>
    <property type="evidence" value="ECO:0007669"/>
    <property type="project" value="TreeGrafter"/>
</dbReference>
<evidence type="ECO:0000259" key="10">
    <source>
        <dbReference type="PROSITE" id="PS51163"/>
    </source>
</evidence>
<dbReference type="GO" id="GO:0003725">
    <property type="term" value="F:double-stranded RNA binding"/>
    <property type="evidence" value="ECO:0007669"/>
    <property type="project" value="InterPro"/>
</dbReference>
<evidence type="ECO:0000256" key="6">
    <source>
        <dbReference type="ARBA" id="ARBA00022741"/>
    </source>
</evidence>
<dbReference type="AlphaFoldDB" id="A0A193LBW4"/>
<proteinExistence type="inferred from homology"/>